<feature type="compositionally biased region" description="Basic and acidic residues" evidence="1">
    <location>
        <begin position="14"/>
        <end position="23"/>
    </location>
</feature>
<comment type="caution">
    <text evidence="2">The sequence shown here is derived from an EMBL/GenBank/DDBJ whole genome shotgun (WGS) entry which is preliminary data.</text>
</comment>
<feature type="compositionally biased region" description="Basic and acidic residues" evidence="1">
    <location>
        <begin position="31"/>
        <end position="56"/>
    </location>
</feature>
<reference evidence="2 3" key="1">
    <citation type="submission" date="2021-03" db="EMBL/GenBank/DDBJ databases">
        <title>Whole genome shotgun sequence of Salinispora arenicola NBRC 105043.</title>
        <authorList>
            <person name="Komaki H."/>
            <person name="Tamura T."/>
        </authorList>
    </citation>
    <scope>NUCLEOTIDE SEQUENCE [LARGE SCALE GENOMIC DNA]</scope>
    <source>
        <strain evidence="2 3">NBRC 105043</strain>
    </source>
</reference>
<dbReference type="EMBL" id="BOQM01000019">
    <property type="protein sequence ID" value="GIM86017.1"/>
    <property type="molecule type" value="Genomic_DNA"/>
</dbReference>
<organism evidence="2 3">
    <name type="scientific">Salinispora arenicola</name>
    <dbReference type="NCBI Taxonomy" id="168697"/>
    <lineage>
        <taxon>Bacteria</taxon>
        <taxon>Bacillati</taxon>
        <taxon>Actinomycetota</taxon>
        <taxon>Actinomycetes</taxon>
        <taxon>Micromonosporales</taxon>
        <taxon>Micromonosporaceae</taxon>
        <taxon>Salinispora</taxon>
    </lineage>
</organism>
<dbReference type="Proteomes" id="UP000677457">
    <property type="component" value="Unassembled WGS sequence"/>
</dbReference>
<evidence type="ECO:0000313" key="2">
    <source>
        <dbReference type="EMBL" id="GIM86017.1"/>
    </source>
</evidence>
<sequence length="78" mass="9074">MDGTVTGMTQPRRHTPEQAEQARRVRNRARLSVEHVESFRDDPRRASRNPCDDENCRLHWASPEEAEHIRQTGLRPAT</sequence>
<gene>
    <name evidence="2" type="ORF">Sar04_27530</name>
</gene>
<proteinExistence type="predicted"/>
<accession>A0ABQ4JTF8</accession>
<keyword evidence="3" id="KW-1185">Reference proteome</keyword>
<name>A0ABQ4JTF8_SALAC</name>
<protein>
    <recommendedName>
        <fullName evidence="4">HNH endonuclease</fullName>
    </recommendedName>
</protein>
<feature type="region of interest" description="Disordered" evidence="1">
    <location>
        <begin position="1"/>
        <end position="56"/>
    </location>
</feature>
<evidence type="ECO:0000313" key="3">
    <source>
        <dbReference type="Proteomes" id="UP000677457"/>
    </source>
</evidence>
<evidence type="ECO:0000256" key="1">
    <source>
        <dbReference type="SAM" id="MobiDB-lite"/>
    </source>
</evidence>
<evidence type="ECO:0008006" key="4">
    <source>
        <dbReference type="Google" id="ProtNLM"/>
    </source>
</evidence>